<dbReference type="Proteomes" id="UP000708148">
    <property type="component" value="Unassembled WGS sequence"/>
</dbReference>
<organism evidence="2 3">
    <name type="scientific">Ostreobium quekettii</name>
    <dbReference type="NCBI Taxonomy" id="121088"/>
    <lineage>
        <taxon>Eukaryota</taxon>
        <taxon>Viridiplantae</taxon>
        <taxon>Chlorophyta</taxon>
        <taxon>core chlorophytes</taxon>
        <taxon>Ulvophyceae</taxon>
        <taxon>TCBD clade</taxon>
        <taxon>Bryopsidales</taxon>
        <taxon>Ostreobineae</taxon>
        <taxon>Ostreobiaceae</taxon>
        <taxon>Ostreobium</taxon>
    </lineage>
</organism>
<dbReference type="OrthoDB" id="10022113at2759"/>
<dbReference type="EMBL" id="CAJHUC010000740">
    <property type="protein sequence ID" value="CAD7697995.1"/>
    <property type="molecule type" value="Genomic_DNA"/>
</dbReference>
<keyword evidence="1" id="KW-0732">Signal</keyword>
<comment type="caution">
    <text evidence="2">The sequence shown here is derived from an EMBL/GenBank/DDBJ whole genome shotgun (WGS) entry which is preliminary data.</text>
</comment>
<dbReference type="PANTHER" id="PTHR16026">
    <property type="entry name" value="CARTILAGE ACIDIC PROTEIN 1"/>
    <property type="match status" value="1"/>
</dbReference>
<dbReference type="InterPro" id="IPR028994">
    <property type="entry name" value="Integrin_alpha_N"/>
</dbReference>
<proteinExistence type="predicted"/>
<evidence type="ECO:0008006" key="4">
    <source>
        <dbReference type="Google" id="ProtNLM"/>
    </source>
</evidence>
<dbReference type="InterPro" id="IPR013517">
    <property type="entry name" value="FG-GAP"/>
</dbReference>
<dbReference type="SUPFAM" id="SSF69318">
    <property type="entry name" value="Integrin alpha N-terminal domain"/>
    <property type="match status" value="2"/>
</dbReference>
<keyword evidence="3" id="KW-1185">Reference proteome</keyword>
<reference evidence="2" key="1">
    <citation type="submission" date="2020-12" db="EMBL/GenBank/DDBJ databases">
        <authorList>
            <person name="Iha C."/>
        </authorList>
    </citation>
    <scope>NUCLEOTIDE SEQUENCE</scope>
</reference>
<gene>
    <name evidence="2" type="ORF">OSTQU699_LOCUS3355</name>
</gene>
<evidence type="ECO:0000313" key="3">
    <source>
        <dbReference type="Proteomes" id="UP000708148"/>
    </source>
</evidence>
<name>A0A8S1IV56_9CHLO</name>
<dbReference type="PANTHER" id="PTHR16026:SF0">
    <property type="entry name" value="CARTILAGE ACIDIC PROTEIN 1"/>
    <property type="match status" value="1"/>
</dbReference>
<dbReference type="Gene3D" id="2.130.10.130">
    <property type="entry name" value="Integrin alpha, N-terminal"/>
    <property type="match status" value="2"/>
</dbReference>
<dbReference type="AlphaFoldDB" id="A0A8S1IV56"/>
<dbReference type="InterPro" id="IPR027039">
    <property type="entry name" value="Crtac1"/>
</dbReference>
<evidence type="ECO:0000313" key="2">
    <source>
        <dbReference type="EMBL" id="CAD7697995.1"/>
    </source>
</evidence>
<evidence type="ECO:0000256" key="1">
    <source>
        <dbReference type="ARBA" id="ARBA00022729"/>
    </source>
</evidence>
<sequence length="489" mass="51873">MDVDGDGDLDFVLSGDPDRGSHVQWVENKGGDAFEARVLDDSVEGLPDASKRGRRAATLAADFNNDGRVDIYMSACINFLGEAHPTNCSYGIFYENLGAGRYRAVQDHGLDPPLMEFAAAAGDVNGDGLLDLFVSEGLPFGNNIELVGVYKSKLYINKGDFKFEDSGLNVDNPSTCISTFVDYDNDGDLDIVTGSCFLLNLTLSSAGPPAVQNIPGPVKLLKNMHKEFEAMFGAPRLQFEDVTDLVFGPLDRGLWFGVSMADLNGDGRVDFYFGNTGDKRLNQAHLLLLSQPGGTYRNETVGSGVGFHEFNWGSDFMDLNNDGNVDLVTVGALSDNPNWLPIRNPGSTFMNMGGGGFEMLGDLGLRDHFCSGLATADYNEDGSQDAMVLCSTATTPISTGVFTGRGRLFLFKGTAAMDRHVGFALSGVASNSQGIGANVRLCAVDAAGGGQAPGRCQLRVVTAGCSYASTHSPVAHFGVPEGASVLQVG</sequence>
<protein>
    <recommendedName>
        <fullName evidence="4">ASPIC/UnbV domain-containing protein</fullName>
    </recommendedName>
</protein>
<accession>A0A8S1IV56</accession>
<dbReference type="Pfam" id="PF13517">
    <property type="entry name" value="FG-GAP_3"/>
    <property type="match status" value="1"/>
</dbReference>